<dbReference type="InterPro" id="IPR013604">
    <property type="entry name" value="7TM_chemorcpt"/>
</dbReference>
<evidence type="ECO:0000256" key="1">
    <source>
        <dbReference type="ARBA" id="ARBA00004651"/>
    </source>
</evidence>
<evidence type="ECO:0000313" key="9">
    <source>
        <dbReference type="EnsemblMetazoa" id="PPAI013185-PA"/>
    </source>
</evidence>
<dbReference type="PANTHER" id="PTHR21143:SF133">
    <property type="entry name" value="GUSTATORY AND PHEROMONE RECEPTOR 32A-RELATED"/>
    <property type="match status" value="1"/>
</dbReference>
<dbReference type="Pfam" id="PF08395">
    <property type="entry name" value="7tm_7"/>
    <property type="match status" value="1"/>
</dbReference>
<evidence type="ECO:0000256" key="5">
    <source>
        <dbReference type="ARBA" id="ARBA00023136"/>
    </source>
</evidence>
<keyword evidence="10" id="KW-1185">Reference proteome</keyword>
<comment type="subcellular location">
    <subcellularLocation>
        <location evidence="1 8">Cell membrane</location>
        <topology evidence="1 8">Multi-pass membrane protein</topology>
    </subcellularLocation>
</comment>
<comment type="function">
    <text evidence="8">Gustatory receptor which mediates acceptance or avoidance behavior, depending on its substrates.</text>
</comment>
<keyword evidence="6 8" id="KW-0675">Receptor</keyword>
<feature type="transmembrane region" description="Helical" evidence="8">
    <location>
        <begin position="60"/>
        <end position="78"/>
    </location>
</feature>
<dbReference type="EMBL" id="AJVK01062382">
    <property type="status" value="NOT_ANNOTATED_CDS"/>
    <property type="molecule type" value="Genomic_DNA"/>
</dbReference>
<evidence type="ECO:0000256" key="3">
    <source>
        <dbReference type="ARBA" id="ARBA00022692"/>
    </source>
</evidence>
<dbReference type="GO" id="GO:0008049">
    <property type="term" value="P:male courtship behavior"/>
    <property type="evidence" value="ECO:0007669"/>
    <property type="project" value="TreeGrafter"/>
</dbReference>
<dbReference type="GO" id="GO:0030424">
    <property type="term" value="C:axon"/>
    <property type="evidence" value="ECO:0007669"/>
    <property type="project" value="TreeGrafter"/>
</dbReference>
<feature type="transmembrane region" description="Helical" evidence="8">
    <location>
        <begin position="153"/>
        <end position="179"/>
    </location>
</feature>
<feature type="transmembrane region" description="Helical" evidence="8">
    <location>
        <begin position="388"/>
        <end position="408"/>
    </location>
</feature>
<comment type="similarity">
    <text evidence="8">Belongs to the insect chemoreceptor superfamily. Gustatory receptor (GR) family.</text>
</comment>
<keyword evidence="4 8" id="KW-1133">Transmembrane helix</keyword>
<dbReference type="VEuPathDB" id="VectorBase:PPAI013185"/>
<keyword evidence="2 8" id="KW-1003">Cell membrane</keyword>
<reference evidence="9" key="1">
    <citation type="submission" date="2022-08" db="UniProtKB">
        <authorList>
            <consortium name="EnsemblMetazoa"/>
        </authorList>
    </citation>
    <scope>IDENTIFICATION</scope>
    <source>
        <strain evidence="9">Israel</strain>
    </source>
</reference>
<dbReference type="AlphaFoldDB" id="A0A3F2ZEC0"/>
<dbReference type="GO" id="GO:0005886">
    <property type="term" value="C:plasma membrane"/>
    <property type="evidence" value="ECO:0007669"/>
    <property type="project" value="UniProtKB-SubCell"/>
</dbReference>
<organism evidence="9 10">
    <name type="scientific">Phlebotomus papatasi</name>
    <name type="common">Sandfly</name>
    <dbReference type="NCBI Taxonomy" id="29031"/>
    <lineage>
        <taxon>Eukaryota</taxon>
        <taxon>Metazoa</taxon>
        <taxon>Ecdysozoa</taxon>
        <taxon>Arthropoda</taxon>
        <taxon>Hexapoda</taxon>
        <taxon>Insecta</taxon>
        <taxon>Pterygota</taxon>
        <taxon>Neoptera</taxon>
        <taxon>Endopterygota</taxon>
        <taxon>Diptera</taxon>
        <taxon>Nematocera</taxon>
        <taxon>Psychodoidea</taxon>
        <taxon>Psychodidae</taxon>
        <taxon>Phlebotomus</taxon>
        <taxon>Phlebotomus</taxon>
    </lineage>
</organism>
<feature type="transmembrane region" description="Helical" evidence="8">
    <location>
        <begin position="304"/>
        <end position="331"/>
    </location>
</feature>
<sequence length="427" mass="48373">MDGKRIAVKSAGVIPVHCEGLIYTAIAPILRISRIVGLSPLVIKNSPNSITITKSSISTIYSLVLMLVLIFLFILSLSELQEFQKNEQKLNLVSIWSSWGQIYAVFCVSMIALLTGIYFRDLVEKIFQRIAAIDRQFCHLGILVSYHGCQKQLFIQLLILLIIPSGASMCLCAMISGVFMAGVKIKLGLCYWFICFSPILLITMKEFQYYNLIWLVKKKIIILNRSLEKLARWDKIERTDQQQIRVHILKTHLEGLRGIHSDIVDLIRDIQEVFGPYILVSVLAAFGVITIQLYYIFATSIQEIHFNIFTMVITFIWTFTHALLIIANVIVCSSTRNTSKATGGALLNVREAIEHPQIFHIIQLFSFQLWHKEVQFTACGFFTLDSKLITSIVAAVTTYLVLMIQFHLSNSENAANFLKCNSSGHLN</sequence>
<keyword evidence="5 8" id="KW-0472">Membrane</keyword>
<evidence type="ECO:0000256" key="2">
    <source>
        <dbReference type="ARBA" id="ARBA00022475"/>
    </source>
</evidence>
<dbReference type="GO" id="GO:0007635">
    <property type="term" value="P:chemosensory behavior"/>
    <property type="evidence" value="ECO:0007669"/>
    <property type="project" value="TreeGrafter"/>
</dbReference>
<dbReference type="GO" id="GO:0050909">
    <property type="term" value="P:sensory perception of taste"/>
    <property type="evidence" value="ECO:0007669"/>
    <property type="project" value="InterPro"/>
</dbReference>
<evidence type="ECO:0000256" key="7">
    <source>
        <dbReference type="ARBA" id="ARBA00023224"/>
    </source>
</evidence>
<name>A0A3F2ZEC0_PHLPP</name>
<evidence type="ECO:0000256" key="8">
    <source>
        <dbReference type="RuleBase" id="RU363108"/>
    </source>
</evidence>
<keyword evidence="3 8" id="KW-0812">Transmembrane</keyword>
<protein>
    <recommendedName>
        <fullName evidence="8">Gustatory receptor</fullName>
    </recommendedName>
</protein>
<dbReference type="EnsemblMetazoa" id="PPAI013185-RA">
    <property type="protein sequence ID" value="PPAI013185-PA"/>
    <property type="gene ID" value="PPAI013185"/>
</dbReference>
<keyword evidence="7 8" id="KW-0807">Transducer</keyword>
<feature type="transmembrane region" description="Helical" evidence="8">
    <location>
        <begin position="277"/>
        <end position="298"/>
    </location>
</feature>
<dbReference type="PANTHER" id="PTHR21143">
    <property type="entry name" value="INVERTEBRATE GUSTATORY RECEPTOR"/>
    <property type="match status" value="1"/>
</dbReference>
<evidence type="ECO:0000256" key="4">
    <source>
        <dbReference type="ARBA" id="ARBA00022989"/>
    </source>
</evidence>
<evidence type="ECO:0000313" key="10">
    <source>
        <dbReference type="Proteomes" id="UP000092462"/>
    </source>
</evidence>
<dbReference type="GO" id="GO:0007165">
    <property type="term" value="P:signal transduction"/>
    <property type="evidence" value="ECO:0007669"/>
    <property type="project" value="UniProtKB-KW"/>
</dbReference>
<dbReference type="GO" id="GO:0030425">
    <property type="term" value="C:dendrite"/>
    <property type="evidence" value="ECO:0007669"/>
    <property type="project" value="TreeGrafter"/>
</dbReference>
<dbReference type="GO" id="GO:0043025">
    <property type="term" value="C:neuronal cell body"/>
    <property type="evidence" value="ECO:0007669"/>
    <property type="project" value="TreeGrafter"/>
</dbReference>
<comment type="caution">
    <text evidence="8">Lacks conserved residue(s) required for the propagation of feature annotation.</text>
</comment>
<accession>A0A3F2ZEC0</accession>
<proteinExistence type="inferred from homology"/>
<dbReference type="Proteomes" id="UP000092462">
    <property type="component" value="Unassembled WGS sequence"/>
</dbReference>
<feature type="transmembrane region" description="Helical" evidence="8">
    <location>
        <begin position="98"/>
        <end position="119"/>
    </location>
</feature>
<evidence type="ECO:0000256" key="6">
    <source>
        <dbReference type="ARBA" id="ARBA00023170"/>
    </source>
</evidence>